<gene>
    <name evidence="1" type="ORF">THTE_3246</name>
</gene>
<protein>
    <submittedName>
        <fullName evidence="1">Uncharacterized protein</fullName>
    </submittedName>
</protein>
<reference evidence="1 2" key="1">
    <citation type="journal article" name="Front. Microbiol.">
        <title>Sugar Metabolism of the First Thermophilic Planctomycete Thermogutta terrifontis: Comparative Genomic and Transcriptomic Approaches.</title>
        <authorList>
            <person name="Elcheninov A.G."/>
            <person name="Menzel P."/>
            <person name="Gudbergsdottir S.R."/>
            <person name="Slesarev A.I."/>
            <person name="Kadnikov V.V."/>
            <person name="Krogh A."/>
            <person name="Bonch-Osmolovskaya E.A."/>
            <person name="Peng X."/>
            <person name="Kublanov I.V."/>
        </authorList>
    </citation>
    <scope>NUCLEOTIDE SEQUENCE [LARGE SCALE GENOMIC DNA]</scope>
    <source>
        <strain evidence="1 2">R1</strain>
    </source>
</reference>
<organism evidence="1 2">
    <name type="scientific">Thermogutta terrifontis</name>
    <dbReference type="NCBI Taxonomy" id="1331910"/>
    <lineage>
        <taxon>Bacteria</taxon>
        <taxon>Pseudomonadati</taxon>
        <taxon>Planctomycetota</taxon>
        <taxon>Planctomycetia</taxon>
        <taxon>Pirellulales</taxon>
        <taxon>Thermoguttaceae</taxon>
        <taxon>Thermogutta</taxon>
    </lineage>
</organism>
<dbReference type="Proteomes" id="UP000215086">
    <property type="component" value="Chromosome"/>
</dbReference>
<keyword evidence="2" id="KW-1185">Reference proteome</keyword>
<name>A0A286RIR1_9BACT</name>
<evidence type="ECO:0000313" key="1">
    <source>
        <dbReference type="EMBL" id="ASV75848.1"/>
    </source>
</evidence>
<dbReference type="AlphaFoldDB" id="A0A286RIR1"/>
<accession>A0A286RIR1</accession>
<proteinExistence type="predicted"/>
<dbReference type="KEGG" id="ttf:THTE_3246"/>
<dbReference type="EMBL" id="CP018477">
    <property type="protein sequence ID" value="ASV75848.1"/>
    <property type="molecule type" value="Genomic_DNA"/>
</dbReference>
<evidence type="ECO:0000313" key="2">
    <source>
        <dbReference type="Proteomes" id="UP000215086"/>
    </source>
</evidence>
<sequence>MMMPILPAALGSCLKTMRFFGHDRRIPPTSEEPACQVLCSSAICGTHSRQYVVIVPDLFEVHPHAAQ</sequence>